<name>W5KT54_ASTMX</name>
<dbReference type="PANTHER" id="PTHR33820">
    <property type="entry name" value="COILED-COIL DOMAIN-CONTAINING PROTEIN 17"/>
    <property type="match status" value="1"/>
</dbReference>
<evidence type="ECO:0000313" key="3">
    <source>
        <dbReference type="Ensembl" id="ENSAMXP00000010766.2"/>
    </source>
</evidence>
<dbReference type="Ensembl" id="ENSAMXT00000010766.2">
    <property type="protein sequence ID" value="ENSAMXP00000010766.2"/>
    <property type="gene ID" value="ENSAMXG00000010479.2"/>
</dbReference>
<feature type="region of interest" description="Disordered" evidence="2">
    <location>
        <begin position="46"/>
        <end position="68"/>
    </location>
</feature>
<reference evidence="3" key="3">
    <citation type="submission" date="2025-08" db="UniProtKB">
        <authorList>
            <consortium name="Ensembl"/>
        </authorList>
    </citation>
    <scope>IDENTIFICATION</scope>
</reference>
<sequence length="621" mass="70340">MEHLGELTCCDCNMAFRSSGLLDKHKARFCIGSDCIGEPVRLRRRRVESSQPEKAALRELSPKRTQTPDLVSLREQRNKLLMQKDRRETDPQDSVAESMIINKLTDEFHKLRISIEENLPRRRTERVHKERHWEAREHYGQKLAQIRAHNTQLEQQKEEIERQLAELSGQGHSAHLEDLMQELKEQEEKNEVILYQLSTQINDIHGMKYTDVSSDPVEEKRTQRGHNTFDLISVDGPLSSQIRSLRLAYMHSGGSDPEVLAHMHDLQAEAFTLEQARTRAEDKAGKGREKIPHPTVDSDIVAVQHENQKLEEEILRLQLIRERHREEEGLYLTQSHQIHQVASLQEEISSLRRELKRSRDRGGGPYPPPSIPGNPLTQTYPPLDYTVKHSVLGTHVPDPMNSLGPSPYDPGAGFVIFYDMVLGVDATFRAIHLVAGLYSRGQEMGRCTLIPPVQCQPAGTLAYPPSRNPENCALLAVKQPVPRLQPSPSLSVVLEVQTAGGLDLSGQEIYDFVPHGWTMLQLFDQYNQVHSGFWRLPFRCLPKRPSLSPAQLNSVPQMGNMEICLCVVNARDEGVQSLVKVDSNNTSHYRYPPINGDLKSLTVLEGQVTTPDTTTFITPQS</sequence>
<protein>
    <submittedName>
        <fullName evidence="3">Coiled-coil domain containing 17</fullName>
    </submittedName>
</protein>
<keyword evidence="4" id="KW-1185">Reference proteome</keyword>
<feature type="region of interest" description="Disordered" evidence="2">
    <location>
        <begin position="353"/>
        <end position="382"/>
    </location>
</feature>
<reference evidence="4" key="1">
    <citation type="submission" date="2013-03" db="EMBL/GenBank/DDBJ databases">
        <authorList>
            <person name="Jeffery W."/>
            <person name="Warren W."/>
            <person name="Wilson R.K."/>
        </authorList>
    </citation>
    <scope>NUCLEOTIDE SEQUENCE</scope>
    <source>
        <strain evidence="4">female</strain>
    </source>
</reference>
<accession>W5KT54</accession>
<reference evidence="3" key="4">
    <citation type="submission" date="2025-09" db="UniProtKB">
        <authorList>
            <consortium name="Ensembl"/>
        </authorList>
    </citation>
    <scope>IDENTIFICATION</scope>
</reference>
<keyword evidence="1" id="KW-0175">Coiled coil</keyword>
<reference evidence="4" key="2">
    <citation type="journal article" date="2014" name="Nat. Commun.">
        <title>The cavefish genome reveals candidate genes for eye loss.</title>
        <authorList>
            <person name="McGaugh S.E."/>
            <person name="Gross J.B."/>
            <person name="Aken B."/>
            <person name="Blin M."/>
            <person name="Borowsky R."/>
            <person name="Chalopin D."/>
            <person name="Hinaux H."/>
            <person name="Jeffery W.R."/>
            <person name="Keene A."/>
            <person name="Ma L."/>
            <person name="Minx P."/>
            <person name="Murphy D."/>
            <person name="O'Quin K.E."/>
            <person name="Retaux S."/>
            <person name="Rohner N."/>
            <person name="Searle S.M."/>
            <person name="Stahl B.A."/>
            <person name="Tabin C."/>
            <person name="Volff J.N."/>
            <person name="Yoshizawa M."/>
            <person name="Warren W.C."/>
        </authorList>
    </citation>
    <scope>NUCLEOTIDE SEQUENCE [LARGE SCALE GENOMIC DNA]</scope>
    <source>
        <strain evidence="4">female</strain>
    </source>
</reference>
<evidence type="ECO:0000256" key="1">
    <source>
        <dbReference type="SAM" id="Coils"/>
    </source>
</evidence>
<proteinExistence type="predicted"/>
<organism evidence="3 4">
    <name type="scientific">Astyanax mexicanus</name>
    <name type="common">Blind cave fish</name>
    <name type="synonym">Astyanax fasciatus mexicanus</name>
    <dbReference type="NCBI Taxonomy" id="7994"/>
    <lineage>
        <taxon>Eukaryota</taxon>
        <taxon>Metazoa</taxon>
        <taxon>Chordata</taxon>
        <taxon>Craniata</taxon>
        <taxon>Vertebrata</taxon>
        <taxon>Euteleostomi</taxon>
        <taxon>Actinopterygii</taxon>
        <taxon>Neopterygii</taxon>
        <taxon>Teleostei</taxon>
        <taxon>Ostariophysi</taxon>
        <taxon>Characiformes</taxon>
        <taxon>Characoidei</taxon>
        <taxon>Acestrorhamphidae</taxon>
        <taxon>Acestrorhamphinae</taxon>
        <taxon>Astyanax</taxon>
    </lineage>
</organism>
<evidence type="ECO:0000313" key="4">
    <source>
        <dbReference type="Proteomes" id="UP000018467"/>
    </source>
</evidence>
<dbReference type="InParanoid" id="W5KT54"/>
<dbReference type="eggNOG" id="ENOG502QR6M">
    <property type="taxonomic scope" value="Eukaryota"/>
</dbReference>
<dbReference type="PANTHER" id="PTHR33820:SF4">
    <property type="entry name" value="COILED-COIL DOMAIN-CONTAINING PROTEIN 17"/>
    <property type="match status" value="1"/>
</dbReference>
<dbReference type="HOGENOM" id="CLU_040615_0_0_1"/>
<dbReference type="Proteomes" id="UP000018467">
    <property type="component" value="Unassembled WGS sequence"/>
</dbReference>
<dbReference type="GeneTree" id="ENSGT00940000167241"/>
<dbReference type="AlphaFoldDB" id="W5KT54"/>
<dbReference type="InterPro" id="IPR038800">
    <property type="entry name" value="CCDC17"/>
</dbReference>
<dbReference type="Bgee" id="ENSAMXG00000010479">
    <property type="expression patterns" value="Expressed in olfactory epithelium and 7 other cell types or tissues"/>
</dbReference>
<dbReference type="STRING" id="7994.ENSAMXP00000010766"/>
<feature type="coiled-coil region" evidence="1">
    <location>
        <begin position="143"/>
        <end position="196"/>
    </location>
</feature>
<evidence type="ECO:0000256" key="2">
    <source>
        <dbReference type="SAM" id="MobiDB-lite"/>
    </source>
</evidence>